<organism evidence="4 5">
    <name type="scientific">Musa balbisiana</name>
    <name type="common">Banana</name>
    <dbReference type="NCBI Taxonomy" id="52838"/>
    <lineage>
        <taxon>Eukaryota</taxon>
        <taxon>Viridiplantae</taxon>
        <taxon>Streptophyta</taxon>
        <taxon>Embryophyta</taxon>
        <taxon>Tracheophyta</taxon>
        <taxon>Spermatophyta</taxon>
        <taxon>Magnoliopsida</taxon>
        <taxon>Liliopsida</taxon>
        <taxon>Zingiberales</taxon>
        <taxon>Musaceae</taxon>
        <taxon>Musa</taxon>
    </lineage>
</organism>
<dbReference type="FunFam" id="1.25.40.10:FF:000031">
    <property type="entry name" value="Pentatricopeptide repeat-containing protein mitochondrial"/>
    <property type="match status" value="1"/>
</dbReference>
<name>A0A4S8KAJ6_MUSBA</name>
<proteinExistence type="predicted"/>
<dbReference type="InterPro" id="IPR046960">
    <property type="entry name" value="PPR_At4g14850-like_plant"/>
</dbReference>
<keyword evidence="5" id="KW-1185">Reference proteome</keyword>
<evidence type="ECO:0000313" key="5">
    <source>
        <dbReference type="Proteomes" id="UP000317650"/>
    </source>
</evidence>
<comment type="caution">
    <text evidence="4">The sequence shown here is derived from an EMBL/GenBank/DDBJ whole genome shotgun (WGS) entry which is preliminary data.</text>
</comment>
<dbReference type="Proteomes" id="UP000317650">
    <property type="component" value="Chromosome 4"/>
</dbReference>
<gene>
    <name evidence="4" type="ORF">C4D60_Mb04t08670</name>
</gene>
<evidence type="ECO:0000256" key="1">
    <source>
        <dbReference type="ARBA" id="ARBA00022737"/>
    </source>
</evidence>
<dbReference type="AlphaFoldDB" id="A0A4S8KAJ6"/>
<dbReference type="GO" id="GO:0003723">
    <property type="term" value="F:RNA binding"/>
    <property type="evidence" value="ECO:0007669"/>
    <property type="project" value="InterPro"/>
</dbReference>
<evidence type="ECO:0000256" key="2">
    <source>
        <dbReference type="PROSITE-ProRule" id="PRU00708"/>
    </source>
</evidence>
<dbReference type="NCBIfam" id="TIGR00756">
    <property type="entry name" value="PPR"/>
    <property type="match status" value="2"/>
</dbReference>
<feature type="repeat" description="PPR" evidence="2">
    <location>
        <begin position="215"/>
        <end position="249"/>
    </location>
</feature>
<dbReference type="PANTHER" id="PTHR47926:SF503">
    <property type="entry name" value="PENTATRICOPEPTIDE REPEAT-CONTAINING PROTEIN"/>
    <property type="match status" value="1"/>
</dbReference>
<dbReference type="InterPro" id="IPR032867">
    <property type="entry name" value="DYW_dom"/>
</dbReference>
<dbReference type="InterPro" id="IPR011990">
    <property type="entry name" value="TPR-like_helical_dom_sf"/>
</dbReference>
<dbReference type="Gene3D" id="1.25.40.10">
    <property type="entry name" value="Tetratricopeptide repeat domain"/>
    <property type="match status" value="4"/>
</dbReference>
<dbReference type="STRING" id="52838.A0A4S8KAJ6"/>
<accession>A0A4S8KAJ6</accession>
<dbReference type="EMBL" id="PYDT01000001">
    <property type="protein sequence ID" value="THU72111.1"/>
    <property type="molecule type" value="Genomic_DNA"/>
</dbReference>
<dbReference type="Pfam" id="PF13041">
    <property type="entry name" value="PPR_2"/>
    <property type="match status" value="2"/>
</dbReference>
<evidence type="ECO:0000259" key="3">
    <source>
        <dbReference type="Pfam" id="PF14432"/>
    </source>
</evidence>
<dbReference type="Pfam" id="PF20431">
    <property type="entry name" value="E_motif"/>
    <property type="match status" value="1"/>
</dbReference>
<evidence type="ECO:0000313" key="4">
    <source>
        <dbReference type="EMBL" id="THU72111.1"/>
    </source>
</evidence>
<sequence length="732" mass="80099">MRVGVCSSGGHLSTLRLRDIAAAGRHHEALDLFRHALRHSEPFLSISSILPSAILSAAALSLSPAAAQLHSLALKSGLLPADPFVLTALLSAYSRLRLLPLACRLFDEVPSSAAPTSAFNALISGHALAPVSSPAVLALFCRMRREAVPFDDVTLLALLPAAPPAAIPPLHGVALRAALASVSSVSNCLLSCYSRVGAVDFARQLFDEMPDHRKDLISWNAMISCYAQNGLAHQVLDLFDTMEHSASVEPDAVTLNGVLSSCAYLGAHSIGRKIENYISQKPSFDSNTHLKNALISLHVRCGDLARARKIFDEMPQRTIVSWTAMIAGYGMHGHGEEALRLFDKMIEVGIRPDGIAMVSVLSACSHGGMADKGMWYFSSMKTAYGVVPSREHYACVVDLLGRAGQLKEAWELIESMPVEPDGPIWGALLGACKIHKNVELAELAFEHVIELEPTNVGYYVLLSNIYSDAGRLDGVARVRAIMRQRGLKKGPGCSYVDYKGKVHLFMADDHSHPQAKNIYEMVLRLEAMVKNDSEIYGNKRKENLPLTGFHSEKLAIAFGLLNTEAGAEIVVIKNLRVCEDCHQFMKMVSQVPLLLQMRLWSGHMKLGQRFLWKPVLSVPHTVVDVQKLDVVFLEIDSLLEHIYTKYVSEVLAHQVFGMRNVGASLSSVNRRHSSVRWLLSIDSASCCLRVRTYSHDLLEQEGRGAVPAVSMPAALCLPIWTLFSNRVAAASR</sequence>
<protein>
    <recommendedName>
        <fullName evidence="3">DYW domain-containing protein</fullName>
    </recommendedName>
</protein>
<dbReference type="GO" id="GO:0008270">
    <property type="term" value="F:zinc ion binding"/>
    <property type="evidence" value="ECO:0007669"/>
    <property type="project" value="InterPro"/>
</dbReference>
<reference evidence="4 5" key="1">
    <citation type="journal article" date="2019" name="Nat. Plants">
        <title>Genome sequencing of Musa balbisiana reveals subgenome evolution and function divergence in polyploid bananas.</title>
        <authorList>
            <person name="Yao X."/>
        </authorList>
    </citation>
    <scope>NUCLEOTIDE SEQUENCE [LARGE SCALE GENOMIC DNA]</scope>
    <source>
        <strain evidence="5">cv. DH-PKW</strain>
        <tissue evidence="4">Leaves</tissue>
    </source>
</reference>
<keyword evidence="1" id="KW-0677">Repeat</keyword>
<feature type="domain" description="DYW" evidence="3">
    <location>
        <begin position="544"/>
        <end position="591"/>
    </location>
</feature>
<dbReference type="InterPro" id="IPR046848">
    <property type="entry name" value="E_motif"/>
</dbReference>
<dbReference type="SUPFAM" id="SSF48452">
    <property type="entry name" value="TPR-like"/>
    <property type="match status" value="1"/>
</dbReference>
<dbReference type="FunFam" id="1.25.40.10:FF:000712">
    <property type="entry name" value="Os07g0670000 protein"/>
    <property type="match status" value="1"/>
</dbReference>
<dbReference type="PROSITE" id="PS51375">
    <property type="entry name" value="PPR"/>
    <property type="match status" value="2"/>
</dbReference>
<dbReference type="Pfam" id="PF01535">
    <property type="entry name" value="PPR"/>
    <property type="match status" value="4"/>
</dbReference>
<dbReference type="PANTHER" id="PTHR47926">
    <property type="entry name" value="PENTATRICOPEPTIDE REPEAT-CONTAINING PROTEIN"/>
    <property type="match status" value="1"/>
</dbReference>
<feature type="repeat" description="PPR" evidence="2">
    <location>
        <begin position="318"/>
        <end position="352"/>
    </location>
</feature>
<dbReference type="InterPro" id="IPR002885">
    <property type="entry name" value="PPR_rpt"/>
</dbReference>
<dbReference type="GO" id="GO:0009451">
    <property type="term" value="P:RNA modification"/>
    <property type="evidence" value="ECO:0007669"/>
    <property type="project" value="InterPro"/>
</dbReference>
<dbReference type="Pfam" id="PF14432">
    <property type="entry name" value="DYW_deaminase"/>
    <property type="match status" value="1"/>
</dbReference>
<dbReference type="FunFam" id="1.25.40.10:FF:000366">
    <property type="entry name" value="Pentatricopeptide (PPR) repeat-containing protein"/>
    <property type="match status" value="1"/>
</dbReference>